<comment type="caution">
    <text evidence="1">The sequence shown here is derived from an EMBL/GenBank/DDBJ whole genome shotgun (WGS) entry which is preliminary data.</text>
</comment>
<dbReference type="EMBL" id="LNIX01000038">
    <property type="protein sequence ID" value="OXA39609.1"/>
    <property type="molecule type" value="Genomic_DNA"/>
</dbReference>
<dbReference type="Proteomes" id="UP000198287">
    <property type="component" value="Unassembled WGS sequence"/>
</dbReference>
<name>A0A226D312_FOLCA</name>
<gene>
    <name evidence="1" type="ORF">Fcan01_25761</name>
</gene>
<dbReference type="AlphaFoldDB" id="A0A226D312"/>
<evidence type="ECO:0000313" key="1">
    <source>
        <dbReference type="EMBL" id="OXA39609.1"/>
    </source>
</evidence>
<reference evidence="1 2" key="1">
    <citation type="submission" date="2015-12" db="EMBL/GenBank/DDBJ databases">
        <title>The genome of Folsomia candida.</title>
        <authorList>
            <person name="Faddeeva A."/>
            <person name="Derks M.F."/>
            <person name="Anvar Y."/>
            <person name="Smit S."/>
            <person name="Van Straalen N."/>
            <person name="Roelofs D."/>
        </authorList>
    </citation>
    <scope>NUCLEOTIDE SEQUENCE [LARGE SCALE GENOMIC DNA]</scope>
    <source>
        <strain evidence="1 2">VU population</strain>
        <tissue evidence="1">Whole body</tissue>
    </source>
</reference>
<sequence>MPPHKEYEPNNTNFEQTRIKYRLRPDQESPSTNEITVQFDLVTPARVMTSFPDMETIQASELFRDVQAFVVRHFAVLEDAKESKYYAKLALHSTTFATFCYYFASSYDKQLYFATIHAWGAILDDWIESQNKIKPDSRRVEILGYIVEFIATGEKKGVMFSLKICDRYDKTSISK</sequence>
<proteinExistence type="predicted"/>
<keyword evidence="2" id="KW-1185">Reference proteome</keyword>
<protein>
    <submittedName>
        <fullName evidence="1">Uncharacterized protein</fullName>
    </submittedName>
</protein>
<evidence type="ECO:0000313" key="2">
    <source>
        <dbReference type="Proteomes" id="UP000198287"/>
    </source>
</evidence>
<organism evidence="1 2">
    <name type="scientific">Folsomia candida</name>
    <name type="common">Springtail</name>
    <dbReference type="NCBI Taxonomy" id="158441"/>
    <lineage>
        <taxon>Eukaryota</taxon>
        <taxon>Metazoa</taxon>
        <taxon>Ecdysozoa</taxon>
        <taxon>Arthropoda</taxon>
        <taxon>Hexapoda</taxon>
        <taxon>Collembola</taxon>
        <taxon>Entomobryomorpha</taxon>
        <taxon>Isotomoidea</taxon>
        <taxon>Isotomidae</taxon>
        <taxon>Proisotominae</taxon>
        <taxon>Folsomia</taxon>
    </lineage>
</organism>
<accession>A0A226D312</accession>